<dbReference type="SMART" id="SM00425">
    <property type="entry name" value="TBOX"/>
    <property type="match status" value="1"/>
</dbReference>
<dbReference type="InParanoid" id="K1PNN0"/>
<protein>
    <submittedName>
        <fullName evidence="3">Brachyury-like protein A</fullName>
    </submittedName>
</protein>
<dbReference type="GO" id="GO:0000785">
    <property type="term" value="C:chromatin"/>
    <property type="evidence" value="ECO:0007669"/>
    <property type="project" value="TreeGrafter"/>
</dbReference>
<dbReference type="GO" id="GO:0001708">
    <property type="term" value="P:cell fate specification"/>
    <property type="evidence" value="ECO:0007669"/>
    <property type="project" value="TreeGrafter"/>
</dbReference>
<dbReference type="InterPro" id="IPR036960">
    <property type="entry name" value="T-box_sf"/>
</dbReference>
<dbReference type="InterPro" id="IPR001699">
    <property type="entry name" value="TF_T-box"/>
</dbReference>
<organism evidence="3">
    <name type="scientific">Magallana gigas</name>
    <name type="common">Pacific oyster</name>
    <name type="synonym">Crassostrea gigas</name>
    <dbReference type="NCBI Taxonomy" id="29159"/>
    <lineage>
        <taxon>Eukaryota</taxon>
        <taxon>Metazoa</taxon>
        <taxon>Spiralia</taxon>
        <taxon>Lophotrochozoa</taxon>
        <taxon>Mollusca</taxon>
        <taxon>Bivalvia</taxon>
        <taxon>Autobranchia</taxon>
        <taxon>Pteriomorphia</taxon>
        <taxon>Ostreida</taxon>
        <taxon>Ostreoidea</taxon>
        <taxon>Ostreidae</taxon>
        <taxon>Magallana</taxon>
    </lineage>
</organism>
<comment type="subcellular location">
    <subcellularLocation>
        <location evidence="1">Nucleus</location>
    </subcellularLocation>
</comment>
<accession>K1PNN0</accession>
<dbReference type="InterPro" id="IPR008967">
    <property type="entry name" value="p53-like_TF_DNA-bd_sf"/>
</dbReference>
<dbReference type="CDD" id="cd00182">
    <property type="entry name" value="T-box"/>
    <property type="match status" value="1"/>
</dbReference>
<dbReference type="GO" id="GO:0045893">
    <property type="term" value="P:positive regulation of DNA-templated transcription"/>
    <property type="evidence" value="ECO:0007669"/>
    <property type="project" value="InterPro"/>
</dbReference>
<dbReference type="HOGENOM" id="CLU_685603_0_0_1"/>
<dbReference type="PANTHER" id="PTHR11267:SF181">
    <property type="entry name" value="OPTOMOTOR-BLIND PROTEIN"/>
    <property type="match status" value="1"/>
</dbReference>
<keyword evidence="1" id="KW-0238">DNA-binding</keyword>
<dbReference type="Pfam" id="PF00907">
    <property type="entry name" value="T-box"/>
    <property type="match status" value="1"/>
</dbReference>
<feature type="region of interest" description="Disordered" evidence="2">
    <location>
        <begin position="312"/>
        <end position="402"/>
    </location>
</feature>
<dbReference type="PRINTS" id="PR00937">
    <property type="entry name" value="TBOX"/>
</dbReference>
<evidence type="ECO:0000313" key="3">
    <source>
        <dbReference type="EMBL" id="EKC25637.1"/>
    </source>
</evidence>
<feature type="compositionally biased region" description="Basic and acidic residues" evidence="2">
    <location>
        <begin position="365"/>
        <end position="402"/>
    </location>
</feature>
<dbReference type="GO" id="GO:0005634">
    <property type="term" value="C:nucleus"/>
    <property type="evidence" value="ECO:0007669"/>
    <property type="project" value="UniProtKB-SubCell"/>
</dbReference>
<dbReference type="SUPFAM" id="SSF49417">
    <property type="entry name" value="p53-like transcription factors"/>
    <property type="match status" value="1"/>
</dbReference>
<sequence length="402" mass="47070">MEAKLWYKFLEVGTEMIINRTGRRMFPYVEFSLRGLDPVGLYDVIFDIVPASNKCFKFLNNKWVPIGKKEHEFKTQPFKHPDSPRTGSEWMTRKISFEKVKLSNRPGSKSGIFTLHTQQKYLVRISLVKHEKGDEVSVVEYPIQATTFVAVTAYNNREVADLKINSNPYSKAFRYPVKRMKIQSFIPNQERTHATKNGAKKKSVIANIQNYQKVLQQNLPIDVSPINKKAKTSYVSSETKNEKGIQTDISMADIQSWYKFLASPLAMSFIEMNVPLPIFPHVNGNICEQASDNQNDEEMQNKIIKRDIAREERKMQHDARLETSDIKESDDVPKHIGRERTTEERLEQYKSRMESKSNHQFSSDNQKEEEMQNKNNSRERTTREERLEEYNARIEMWKRDKD</sequence>
<keyword evidence="1" id="KW-0539">Nucleus</keyword>
<proteinExistence type="predicted"/>
<dbReference type="Gene3D" id="2.60.40.820">
    <property type="entry name" value="Transcription factor, T-box"/>
    <property type="match status" value="1"/>
</dbReference>
<dbReference type="AlphaFoldDB" id="K1PNN0"/>
<dbReference type="InterPro" id="IPR046360">
    <property type="entry name" value="T-box_DNA-bd"/>
</dbReference>
<dbReference type="PANTHER" id="PTHR11267">
    <property type="entry name" value="T-BOX PROTEIN-RELATED"/>
    <property type="match status" value="1"/>
</dbReference>
<name>K1PNN0_MAGGI</name>
<feature type="compositionally biased region" description="Basic and acidic residues" evidence="2">
    <location>
        <begin position="312"/>
        <end position="357"/>
    </location>
</feature>
<dbReference type="GO" id="GO:0000978">
    <property type="term" value="F:RNA polymerase II cis-regulatory region sequence-specific DNA binding"/>
    <property type="evidence" value="ECO:0007669"/>
    <property type="project" value="InterPro"/>
</dbReference>
<gene>
    <name evidence="3" type="ORF">CGI_10004948</name>
</gene>
<comment type="caution">
    <text evidence="1">Lacks conserved residue(s) required for the propagation of feature annotation.</text>
</comment>
<dbReference type="PROSITE" id="PS50252">
    <property type="entry name" value="TBOX_3"/>
    <property type="match status" value="1"/>
</dbReference>
<dbReference type="EMBL" id="JH816388">
    <property type="protein sequence ID" value="EKC25637.1"/>
    <property type="molecule type" value="Genomic_DNA"/>
</dbReference>
<dbReference type="GO" id="GO:0000981">
    <property type="term" value="F:DNA-binding transcription factor activity, RNA polymerase II-specific"/>
    <property type="evidence" value="ECO:0007669"/>
    <property type="project" value="TreeGrafter"/>
</dbReference>
<reference evidence="3" key="1">
    <citation type="journal article" date="2012" name="Nature">
        <title>The oyster genome reveals stress adaptation and complexity of shell formation.</title>
        <authorList>
            <person name="Zhang G."/>
            <person name="Fang X."/>
            <person name="Guo X."/>
            <person name="Li L."/>
            <person name="Luo R."/>
            <person name="Xu F."/>
            <person name="Yang P."/>
            <person name="Zhang L."/>
            <person name="Wang X."/>
            <person name="Qi H."/>
            <person name="Xiong Z."/>
            <person name="Que H."/>
            <person name="Xie Y."/>
            <person name="Holland P.W."/>
            <person name="Paps J."/>
            <person name="Zhu Y."/>
            <person name="Wu F."/>
            <person name="Chen Y."/>
            <person name="Wang J."/>
            <person name="Peng C."/>
            <person name="Meng J."/>
            <person name="Yang L."/>
            <person name="Liu J."/>
            <person name="Wen B."/>
            <person name="Zhang N."/>
            <person name="Huang Z."/>
            <person name="Zhu Q."/>
            <person name="Feng Y."/>
            <person name="Mount A."/>
            <person name="Hedgecock D."/>
            <person name="Xu Z."/>
            <person name="Liu Y."/>
            <person name="Domazet-Loso T."/>
            <person name="Du Y."/>
            <person name="Sun X."/>
            <person name="Zhang S."/>
            <person name="Liu B."/>
            <person name="Cheng P."/>
            <person name="Jiang X."/>
            <person name="Li J."/>
            <person name="Fan D."/>
            <person name="Wang W."/>
            <person name="Fu W."/>
            <person name="Wang T."/>
            <person name="Wang B."/>
            <person name="Zhang J."/>
            <person name="Peng Z."/>
            <person name="Li Y."/>
            <person name="Li N."/>
            <person name="Wang J."/>
            <person name="Chen M."/>
            <person name="He Y."/>
            <person name="Tan F."/>
            <person name="Song X."/>
            <person name="Zheng Q."/>
            <person name="Huang R."/>
            <person name="Yang H."/>
            <person name="Du X."/>
            <person name="Chen L."/>
            <person name="Yang M."/>
            <person name="Gaffney P.M."/>
            <person name="Wang S."/>
            <person name="Luo L."/>
            <person name="She Z."/>
            <person name="Ming Y."/>
            <person name="Huang W."/>
            <person name="Zhang S."/>
            <person name="Huang B."/>
            <person name="Zhang Y."/>
            <person name="Qu T."/>
            <person name="Ni P."/>
            <person name="Miao G."/>
            <person name="Wang J."/>
            <person name="Wang Q."/>
            <person name="Steinberg C.E."/>
            <person name="Wang H."/>
            <person name="Li N."/>
            <person name="Qian L."/>
            <person name="Zhang G."/>
            <person name="Li Y."/>
            <person name="Yang H."/>
            <person name="Liu X."/>
            <person name="Wang J."/>
            <person name="Yin Y."/>
            <person name="Wang J."/>
        </authorList>
    </citation>
    <scope>NUCLEOTIDE SEQUENCE [LARGE SCALE GENOMIC DNA]</scope>
    <source>
        <strain evidence="3">05x7-T-G4-1.051#20</strain>
    </source>
</reference>
<evidence type="ECO:0000256" key="1">
    <source>
        <dbReference type="PROSITE-ProRule" id="PRU00201"/>
    </source>
</evidence>
<evidence type="ECO:0000256" key="2">
    <source>
        <dbReference type="SAM" id="MobiDB-lite"/>
    </source>
</evidence>